<evidence type="ECO:0000313" key="3">
    <source>
        <dbReference type="Proteomes" id="UP001172457"/>
    </source>
</evidence>
<proteinExistence type="predicted"/>
<feature type="domain" description="Replication protein A 70 kDa DNA-binding subunit B/D first OB fold" evidence="1">
    <location>
        <begin position="683"/>
        <end position="778"/>
    </location>
</feature>
<dbReference type="AlphaFoldDB" id="A0AA38SL49"/>
<dbReference type="Proteomes" id="UP001172457">
    <property type="component" value="Chromosome 7"/>
</dbReference>
<comment type="caution">
    <text evidence="2">The sequence shown here is derived from an EMBL/GenBank/DDBJ whole genome shotgun (WGS) entry which is preliminary data.</text>
</comment>
<evidence type="ECO:0000259" key="1">
    <source>
        <dbReference type="Pfam" id="PF02721"/>
    </source>
</evidence>
<dbReference type="Pfam" id="PF02721">
    <property type="entry name" value="DUF223"/>
    <property type="match status" value="4"/>
</dbReference>
<feature type="domain" description="Replication protein A 70 kDa DNA-binding subunit B/D first OB fold" evidence="1">
    <location>
        <begin position="7"/>
        <end position="102"/>
    </location>
</feature>
<feature type="domain" description="Replication protein A 70 kDa DNA-binding subunit B/D first OB fold" evidence="1">
    <location>
        <begin position="1021"/>
        <end position="1106"/>
    </location>
</feature>
<sequence>MSQDALNFIHEINTQNDCLKIKVRIVRIWKQSFSLDMILMDEKGKKIQGTIKAKLIHNFERFLAEGSIVVLSNFGVAENSGNYRIINHPCKLNFYHTTTVKKIEVFDGPVYGFGFVKFHDINNKKIGDEFAIDVIGGVVSCGNMDVYGRNGKEGERINFEMQDLEGKVVNCTLWDNFAQDLSTFVNANKNDGCVIIIIQFARVRLWKGIPTIQNGLFGSKLFINDNLKDIIDFKKSLISKSGDSSSQQFSQLSCQTIYSMRDEFLVHTKRMSVDEISEVRKELKCVVLGTIKSIKEEEGWYYLACRKCNCKAIPKSSIVDLEDMDGSDSNDVNDNTLFCRTYALNFIHEINTQNDCLKIKVRIVRIWKQSFSLDMILMDEKGKKIQGTIKAKLIHNFERFLAEGSIVVLSNFGVAENSGNYRIINHPCKLNFYHTTTVKKIEVFDGPVYRFGFVKFHDINNKKIGDEFAIDVIGGVVSCGNMDVYGRNGKEGERINFEMQDLEGKVVNCTLWDNFAQDLSTFVNANKNDGCVIIIIQFARVRLWKGIPTIQNGLFGSKLFINDNLKDIIDFKKSLISKSGDSSSQQFSQLSCQTIYSMRDEFLVHTKRMSVDEISEVRKELKCVVLGTIKSIKEEEGWYYLACRKCNCKAIPKSSIVDLEDMDGSDSNDVNDNTLFCRTYALNFIHEINTQNDCLKIKVRIVRIWKQSFSLDMILMDEKGKKIQGTIKAKLIHNFERFLAEGSIVVLSNFGVAENSGNYRIINHPCKLNFYHTTTVKKIEVFDGPVYGFGFVKFHDINNKKIGDEFAIDVIGGVVSCGNMDVYGRNGKEGERINFEMQDLEGKVVNCTLWDNFAQDLSTFVNANKNDGCVIIIIQFARVRLWKGIPTIQNGLFGSKLFINDNLKDIIDFKKSLISKSGDSSSQQFSQLSCQTIYSMRDEFLVHTKRMSVDEISEVRKELKCVVLGTIKSIKEEEGWYYLACRKCNCKAIPKSSIVDLEDMDGSDSNDVNDNTLFCRTYALNFIHEINTQNDCLKIKVRIVRIWKQSFSLDMILMDEKGKKIQGTIKAKLIHDFERFLTEGSIVVLSNFGVAENSGNYRIINHPYVIGGVVSCGNMDVYGRNGKEGERINFEMQDLEGKVVNCTLWDNFAQELSTFVNANKNDGCVIIIIQFARVRLWKGIPTIQNGLFGSKLFINDNLKDIIDFKKSGKNKNSVNRTPAVLIAEPAIVIFKSSSNLVQQW</sequence>
<accession>A0AA38SL49</accession>
<dbReference type="SUPFAM" id="SSF50249">
    <property type="entry name" value="Nucleic acid-binding proteins"/>
    <property type="match status" value="8"/>
</dbReference>
<dbReference type="PANTHER" id="PTHR47165:SF4">
    <property type="entry name" value="OS03G0429900 PROTEIN"/>
    <property type="match status" value="1"/>
</dbReference>
<name>A0AA38SL49_9ASTR</name>
<dbReference type="Gene3D" id="2.40.50.140">
    <property type="entry name" value="Nucleic acid-binding proteins"/>
    <property type="match status" value="8"/>
</dbReference>
<organism evidence="2 3">
    <name type="scientific">Centaurea solstitialis</name>
    <name type="common">yellow star-thistle</name>
    <dbReference type="NCBI Taxonomy" id="347529"/>
    <lineage>
        <taxon>Eukaryota</taxon>
        <taxon>Viridiplantae</taxon>
        <taxon>Streptophyta</taxon>
        <taxon>Embryophyta</taxon>
        <taxon>Tracheophyta</taxon>
        <taxon>Spermatophyta</taxon>
        <taxon>Magnoliopsida</taxon>
        <taxon>eudicotyledons</taxon>
        <taxon>Gunneridae</taxon>
        <taxon>Pentapetalae</taxon>
        <taxon>asterids</taxon>
        <taxon>campanulids</taxon>
        <taxon>Asterales</taxon>
        <taxon>Asteraceae</taxon>
        <taxon>Carduoideae</taxon>
        <taxon>Cardueae</taxon>
        <taxon>Centaureinae</taxon>
        <taxon>Centaurea</taxon>
    </lineage>
</organism>
<evidence type="ECO:0000313" key="2">
    <source>
        <dbReference type="EMBL" id="KAJ9540873.1"/>
    </source>
</evidence>
<dbReference type="PANTHER" id="PTHR47165">
    <property type="entry name" value="OS03G0429900 PROTEIN"/>
    <property type="match status" value="1"/>
</dbReference>
<feature type="domain" description="Replication protein A 70 kDa DNA-binding subunit B/D first OB fold" evidence="1">
    <location>
        <begin position="345"/>
        <end position="440"/>
    </location>
</feature>
<dbReference type="EMBL" id="JARYMX010000007">
    <property type="protein sequence ID" value="KAJ9540873.1"/>
    <property type="molecule type" value="Genomic_DNA"/>
</dbReference>
<keyword evidence="3" id="KW-1185">Reference proteome</keyword>
<reference evidence="2" key="1">
    <citation type="submission" date="2023-03" db="EMBL/GenBank/DDBJ databases">
        <title>Chromosome-scale reference genome and RAD-based genetic map of yellow starthistle (Centaurea solstitialis) reveal putative structural variation and QTLs associated with invader traits.</title>
        <authorList>
            <person name="Reatini B."/>
            <person name="Cang F.A."/>
            <person name="Jiang Q."/>
            <person name="Mckibben M.T.W."/>
            <person name="Barker M.S."/>
            <person name="Rieseberg L.H."/>
            <person name="Dlugosch K.M."/>
        </authorList>
    </citation>
    <scope>NUCLEOTIDE SEQUENCE</scope>
    <source>
        <strain evidence="2">CAN-66</strain>
        <tissue evidence="2">Leaf</tissue>
    </source>
</reference>
<dbReference type="CDD" id="cd04480">
    <property type="entry name" value="RPA1_DBD_A_like"/>
    <property type="match status" value="4"/>
</dbReference>
<dbReference type="InterPro" id="IPR003871">
    <property type="entry name" value="RFA1B/D_OB_1st"/>
</dbReference>
<gene>
    <name evidence="2" type="ORF">OSB04_027379</name>
</gene>
<protein>
    <recommendedName>
        <fullName evidence="1">Replication protein A 70 kDa DNA-binding subunit B/D first OB fold domain-containing protein</fullName>
    </recommendedName>
</protein>
<dbReference type="CDD" id="cd04481">
    <property type="entry name" value="RPA1_DBD_B_like"/>
    <property type="match status" value="4"/>
</dbReference>
<dbReference type="InterPro" id="IPR012340">
    <property type="entry name" value="NA-bd_OB-fold"/>
</dbReference>